<sequence length="511" mass="56937">MITRTYRMPVALALSVFVLVGALGRAQDPPPPPDPGGQPGVDVQARGPVHEAFAQPSDLQPAPGPVVTKQPPEPIEELPPDQKPEGDNVQWIPGYWAWDDGTQNFMWISGCWRDVPPGRRWLPGHWQPVDGGWVWVAGFWAPNELTQVQYLPTPPPTLDQGPSAPPPDANSIYAPGCWVYVTNRYFWRPGHWIPYQANWVWTPPCYQWTPSGSIFIDGYWDYPLDQRGLLFAPAYIDPRVFGGGGRPYVPQQVVATDFLLGALFVRSAARHYYFGDYFEPRFGKLGFVAWPDYHPVKGAYDPTFAYYHHQHAGDARWEPALRNLYKERLNGTIPRPPHSLVNQNEALRAIGANKTAENFVHKDVNLTHAQNVTALVPLNEIAKHRVTNLAPIGGAKAVGVPARALKLEQINMEAIQREQKAATVMREAAQQRRAAEAQVFTGGKVPIQHTDAPHMINLPRPPAPVAALRPPQRTAPPVVVVPKHEERPIPKFEPPHPVAPPMHPVAPPKKK</sequence>
<feature type="region of interest" description="Disordered" evidence="1">
    <location>
        <begin position="486"/>
        <end position="511"/>
    </location>
</feature>
<reference evidence="4" key="1">
    <citation type="submission" date="2020-05" db="EMBL/GenBank/DDBJ databases">
        <title>Frigoriglobus tundricola gen. nov., sp. nov., a psychrotolerant cellulolytic planctomycete of the family Gemmataceae with two divergent copies of 16S rRNA gene.</title>
        <authorList>
            <person name="Kulichevskaya I.S."/>
            <person name="Ivanova A.A."/>
            <person name="Naumoff D.G."/>
            <person name="Beletsky A.V."/>
            <person name="Rijpstra W.I.C."/>
            <person name="Sinninghe Damste J.S."/>
            <person name="Mardanov A.V."/>
            <person name="Ravin N.V."/>
            <person name="Dedysh S.N."/>
        </authorList>
    </citation>
    <scope>NUCLEOTIDE SEQUENCE [LARGE SCALE GENOMIC DNA]</scope>
    <source>
        <strain evidence="4">PL17</strain>
    </source>
</reference>
<dbReference type="Pfam" id="PF12779">
    <property type="entry name" value="WXXGXW"/>
    <property type="match status" value="3"/>
</dbReference>
<proteinExistence type="predicted"/>
<accession>A0A6M5Z1E5</accession>
<keyword evidence="2" id="KW-0732">Signal</keyword>
<feature type="region of interest" description="Disordered" evidence="1">
    <location>
        <begin position="26"/>
        <end position="90"/>
    </location>
</feature>
<gene>
    <name evidence="3" type="ORF">FTUN_7558</name>
</gene>
<dbReference type="AlphaFoldDB" id="A0A6M5Z1E5"/>
<organism evidence="3 4">
    <name type="scientific">Frigoriglobus tundricola</name>
    <dbReference type="NCBI Taxonomy" id="2774151"/>
    <lineage>
        <taxon>Bacteria</taxon>
        <taxon>Pseudomonadati</taxon>
        <taxon>Planctomycetota</taxon>
        <taxon>Planctomycetia</taxon>
        <taxon>Gemmatales</taxon>
        <taxon>Gemmataceae</taxon>
        <taxon>Frigoriglobus</taxon>
    </lineage>
</organism>
<evidence type="ECO:0000313" key="3">
    <source>
        <dbReference type="EMBL" id="QJW99935.1"/>
    </source>
</evidence>
<name>A0A6M5Z1E5_9BACT</name>
<dbReference type="Proteomes" id="UP000503447">
    <property type="component" value="Chromosome"/>
</dbReference>
<dbReference type="EMBL" id="CP053452">
    <property type="protein sequence ID" value="QJW99935.1"/>
    <property type="molecule type" value="Genomic_DNA"/>
</dbReference>
<evidence type="ECO:0000256" key="2">
    <source>
        <dbReference type="SAM" id="SignalP"/>
    </source>
</evidence>
<evidence type="ECO:0000313" key="4">
    <source>
        <dbReference type="Proteomes" id="UP000503447"/>
    </source>
</evidence>
<feature type="chain" id="PRO_5027063141" evidence="2">
    <location>
        <begin position="27"/>
        <end position="511"/>
    </location>
</feature>
<evidence type="ECO:0000256" key="1">
    <source>
        <dbReference type="SAM" id="MobiDB-lite"/>
    </source>
</evidence>
<feature type="signal peptide" evidence="2">
    <location>
        <begin position="1"/>
        <end position="26"/>
    </location>
</feature>
<dbReference type="KEGG" id="ftj:FTUN_7558"/>
<dbReference type="InterPro" id="IPR024447">
    <property type="entry name" value="YXWGXW_rpt"/>
</dbReference>
<keyword evidence="4" id="KW-1185">Reference proteome</keyword>
<protein>
    <submittedName>
        <fullName evidence="3">Uncharacterized protein</fullName>
    </submittedName>
</protein>
<feature type="compositionally biased region" description="Pro residues" evidence="1">
    <location>
        <begin position="495"/>
        <end position="511"/>
    </location>
</feature>